<gene>
    <name evidence="1" type="ordered locus">Mkms_5918</name>
</gene>
<protein>
    <submittedName>
        <fullName evidence="1">Uncharacterized protein</fullName>
    </submittedName>
</protein>
<evidence type="ECO:0000313" key="1">
    <source>
        <dbReference type="EMBL" id="ABL95092.1"/>
    </source>
</evidence>
<dbReference type="EMBL" id="CP000520">
    <property type="protein sequence ID" value="ABL95092.1"/>
    <property type="molecule type" value="Genomic_DNA"/>
</dbReference>
<organism evidence="1">
    <name type="scientific">Mycobacterium sp. (strain KMS)</name>
    <dbReference type="NCBI Taxonomy" id="189918"/>
    <lineage>
        <taxon>Bacteria</taxon>
        <taxon>Bacillati</taxon>
        <taxon>Actinomycetota</taxon>
        <taxon>Actinomycetes</taxon>
        <taxon>Mycobacteriales</taxon>
        <taxon>Mycobacteriaceae</taxon>
        <taxon>Mycobacterium</taxon>
    </lineage>
</organism>
<name>A1UQI4_MYCSK</name>
<dbReference type="HOGENOM" id="CLU_2524020_0_0_11"/>
<proteinExistence type="predicted"/>
<keyword evidence="1" id="KW-0614">Plasmid</keyword>
<dbReference type="AlphaFoldDB" id="A1UQI4"/>
<reference evidence="1" key="1">
    <citation type="submission" date="2006-12" db="EMBL/GenBank/DDBJ databases">
        <title>Complete sequence of plasmid pMKMS02 of Mycobacterium sp. KMS.</title>
        <authorList>
            <consortium name="US DOE Joint Genome Institute"/>
            <person name="Copeland A."/>
            <person name="Lucas S."/>
            <person name="Lapidus A."/>
            <person name="Barry K."/>
            <person name="Detter J.C."/>
            <person name="Glavina del Rio T."/>
            <person name="Hammon N."/>
            <person name="Israni S."/>
            <person name="Dalin E."/>
            <person name="Tice H."/>
            <person name="Pitluck S."/>
            <person name="Kiss H."/>
            <person name="Brettin T."/>
            <person name="Bruce D."/>
            <person name="Han C."/>
            <person name="Tapia R."/>
            <person name="Gilna P."/>
            <person name="Schmutz J."/>
            <person name="Larimer F."/>
            <person name="Land M."/>
            <person name="Hauser L."/>
            <person name="Kyrpides N."/>
            <person name="Mikhailova N."/>
            <person name="Miller C.D."/>
            <person name="Richardson P."/>
        </authorList>
    </citation>
    <scope>NUCLEOTIDE SEQUENCE [LARGE SCALE GENOMIC DNA]</scope>
    <source>
        <strain evidence="1">KMS</strain>
        <plasmid evidence="1">pMKMS02</plasmid>
    </source>
</reference>
<sequence length="84" mass="8668">MTRRPGPAYIEEPLPLECAVCRHGWPEQCSCQHPTSCRSCSQAIANPAGAAGYCSIDCLLAAASRAGAAGEDTGARPTSPHAGR</sequence>
<geneLocation type="plasmid" evidence="1">
    <name>pMKMS02</name>
</geneLocation>
<dbReference type="KEGG" id="mkm:Mkms_5918"/>
<accession>A1UQI4</accession>